<protein>
    <submittedName>
        <fullName evidence="2">Trigger factor</fullName>
    </submittedName>
</protein>
<evidence type="ECO:0000313" key="2">
    <source>
        <dbReference type="EMBL" id="OWU77261.1"/>
    </source>
</evidence>
<name>A0A225NQM5_9RHOB</name>
<organism evidence="2 3">
    <name type="scientific">Marinibacterium profundimaris</name>
    <dbReference type="NCBI Taxonomy" id="1679460"/>
    <lineage>
        <taxon>Bacteria</taxon>
        <taxon>Pseudomonadati</taxon>
        <taxon>Pseudomonadota</taxon>
        <taxon>Alphaproteobacteria</taxon>
        <taxon>Rhodobacterales</taxon>
        <taxon>Paracoccaceae</taxon>
        <taxon>Marinibacterium</taxon>
    </lineage>
</organism>
<evidence type="ECO:0000313" key="3">
    <source>
        <dbReference type="Proteomes" id="UP000215377"/>
    </source>
</evidence>
<proteinExistence type="predicted"/>
<dbReference type="AlphaFoldDB" id="A0A225NQM5"/>
<feature type="domain" description="DUF6314" evidence="1">
    <location>
        <begin position="12"/>
        <end position="143"/>
    </location>
</feature>
<evidence type="ECO:0000259" key="1">
    <source>
        <dbReference type="Pfam" id="PF19834"/>
    </source>
</evidence>
<accession>A0A225NQM5</accession>
<dbReference type="Proteomes" id="UP000215377">
    <property type="component" value="Unassembled WGS sequence"/>
</dbReference>
<dbReference type="OrthoDB" id="7351979at2"/>
<reference evidence="2 3" key="1">
    <citation type="submission" date="2013-04" db="EMBL/GenBank/DDBJ databases">
        <title>Oceanicola sp. 22II1-22F33 Genome Sequencing.</title>
        <authorList>
            <person name="Lai Q."/>
            <person name="Li G."/>
            <person name="Shao Z."/>
        </authorList>
    </citation>
    <scope>NUCLEOTIDE SEQUENCE [LARGE SCALE GENOMIC DNA]</scope>
    <source>
        <strain evidence="2 3">22II1-22F33</strain>
    </source>
</reference>
<dbReference type="Pfam" id="PF19834">
    <property type="entry name" value="DUF6314"/>
    <property type="match status" value="1"/>
</dbReference>
<dbReference type="RefSeq" id="WP_088647853.1">
    <property type="nucleotide sequence ID" value="NZ_AQQR01000001.1"/>
</dbReference>
<dbReference type="InterPro" id="IPR045632">
    <property type="entry name" value="DUF6314"/>
</dbReference>
<gene>
    <name evidence="2" type="ORF">ATO3_00535</name>
</gene>
<comment type="caution">
    <text evidence="2">The sequence shown here is derived from an EMBL/GenBank/DDBJ whole genome shotgun (WGS) entry which is preliminary data.</text>
</comment>
<dbReference type="EMBL" id="AQQR01000001">
    <property type="protein sequence ID" value="OWU77261.1"/>
    <property type="molecule type" value="Genomic_DNA"/>
</dbReference>
<keyword evidence="3" id="KW-1185">Reference proteome</keyword>
<sequence length="144" mass="16815">MDRIKARCLEDFLGRWRLEREITDALGPPARFEGFAEWRPEGGADARSEDAPLLCVETGQLEVSGQGRFAAERRYLWAPDLSVFFADGRFFHQVPPVGGPAEHWCDPDHYRVLYDFSDWPRFRTTWEVSGPRKSYRMVSDYRRV</sequence>